<dbReference type="InterPro" id="IPR013272">
    <property type="entry name" value="Vps72/YL1_C"/>
</dbReference>
<evidence type="ECO:0000256" key="5">
    <source>
        <dbReference type="SAM" id="MobiDB-lite"/>
    </source>
</evidence>
<evidence type="ECO:0000313" key="7">
    <source>
        <dbReference type="EMBL" id="KAA1138778.1"/>
    </source>
</evidence>
<evidence type="ECO:0000256" key="3">
    <source>
        <dbReference type="ARBA" id="ARBA00023163"/>
    </source>
</evidence>
<feature type="region of interest" description="Disordered" evidence="5">
    <location>
        <begin position="33"/>
        <end position="55"/>
    </location>
</feature>
<gene>
    <name evidence="7" type="primary">IES6_3</name>
    <name evidence="7" type="ORF">PGTUg99_006494</name>
</gene>
<evidence type="ECO:0000313" key="8">
    <source>
        <dbReference type="Proteomes" id="UP000325313"/>
    </source>
</evidence>
<dbReference type="PANTHER" id="PTHR31200:SF1">
    <property type="entry name" value="INO80 COMPLEX SUBUNIT C"/>
    <property type="match status" value="1"/>
</dbReference>
<dbReference type="PANTHER" id="PTHR31200">
    <property type="entry name" value="INO80 COMPLEX SUBUNIT C"/>
    <property type="match status" value="1"/>
</dbReference>
<sequence>MKYQPVAESCCLSCPSAGAEVAETFDGANKSTRIGAPSERWPPMGSLVPPRTGSPQYVWRRRSEKLAQLHPSTIHRALCQLSASHRATRTWLAPPKGSSRNSSWFKAGAGGSNEPPPNATSLADHLSYSMIAKPFKDDKIKKGPRRNKPLKQILAAERLRAKHVSDVLLKNNPTPDEDVEMTAAPDEQQPNSNDQQQQSQSQPAVNKKARREILGPVNPDVNYNTYMIIEAPPSVIPPKKYCDITGLEAPYIDPKSRLRYHNAEVYELIRTFVSSPFEFRLDQSHMY</sequence>
<dbReference type="GO" id="GO:0006338">
    <property type="term" value="P:chromatin remodeling"/>
    <property type="evidence" value="ECO:0007669"/>
    <property type="project" value="InterPro"/>
</dbReference>
<reference evidence="7 8" key="1">
    <citation type="submission" date="2019-05" db="EMBL/GenBank/DDBJ databases">
        <title>Emergence of the Ug99 lineage of the wheat stem rust pathogen through somatic hybridization.</title>
        <authorList>
            <person name="Li F."/>
            <person name="Upadhyaya N.M."/>
            <person name="Sperschneider J."/>
            <person name="Matny O."/>
            <person name="Nguyen-Phuc H."/>
            <person name="Mago R."/>
            <person name="Raley C."/>
            <person name="Miller M.E."/>
            <person name="Silverstein K.A.T."/>
            <person name="Henningsen E."/>
            <person name="Hirsch C.D."/>
            <person name="Visser B."/>
            <person name="Pretorius Z.A."/>
            <person name="Steffenson B.J."/>
            <person name="Schwessinger B."/>
            <person name="Dodds P.N."/>
            <person name="Figueroa M."/>
        </authorList>
    </citation>
    <scope>NUCLEOTIDE SEQUENCE [LARGE SCALE GENOMIC DNA]</scope>
    <source>
        <strain evidence="7 8">Ug99</strain>
    </source>
</reference>
<feature type="compositionally biased region" description="Low complexity" evidence="5">
    <location>
        <begin position="185"/>
        <end position="203"/>
    </location>
</feature>
<evidence type="ECO:0000256" key="1">
    <source>
        <dbReference type="ARBA" id="ARBA00004123"/>
    </source>
</evidence>
<dbReference type="EMBL" id="VDEP01000001">
    <property type="protein sequence ID" value="KAA1138778.1"/>
    <property type="molecule type" value="Genomic_DNA"/>
</dbReference>
<dbReference type="AlphaFoldDB" id="A0A5B0SLL7"/>
<keyword evidence="3" id="KW-0804">Transcription</keyword>
<protein>
    <submittedName>
        <fullName evidence="7">Chromatin-remodeling complex subunit ies6</fullName>
    </submittedName>
</protein>
<accession>A0A5B0SLL7</accession>
<evidence type="ECO:0000256" key="4">
    <source>
        <dbReference type="ARBA" id="ARBA00023242"/>
    </source>
</evidence>
<organism evidence="7 8">
    <name type="scientific">Puccinia graminis f. sp. tritici</name>
    <dbReference type="NCBI Taxonomy" id="56615"/>
    <lineage>
        <taxon>Eukaryota</taxon>
        <taxon>Fungi</taxon>
        <taxon>Dikarya</taxon>
        <taxon>Basidiomycota</taxon>
        <taxon>Pucciniomycotina</taxon>
        <taxon>Pucciniomycetes</taxon>
        <taxon>Pucciniales</taxon>
        <taxon>Pucciniaceae</taxon>
        <taxon>Puccinia</taxon>
    </lineage>
</organism>
<feature type="region of interest" description="Disordered" evidence="5">
    <location>
        <begin position="91"/>
        <end position="122"/>
    </location>
</feature>
<keyword evidence="2" id="KW-0805">Transcription regulation</keyword>
<keyword evidence="4" id="KW-0539">Nucleus</keyword>
<dbReference type="InterPro" id="IPR029525">
    <property type="entry name" value="INO80C/Ies6"/>
</dbReference>
<name>A0A5B0SLL7_PUCGR</name>
<dbReference type="GO" id="GO:0031011">
    <property type="term" value="C:Ino80 complex"/>
    <property type="evidence" value="ECO:0007669"/>
    <property type="project" value="InterPro"/>
</dbReference>
<dbReference type="SMART" id="SM00993">
    <property type="entry name" value="YL1_C"/>
    <property type="match status" value="1"/>
</dbReference>
<dbReference type="Proteomes" id="UP000325313">
    <property type="component" value="Unassembled WGS sequence"/>
</dbReference>
<feature type="region of interest" description="Disordered" evidence="5">
    <location>
        <begin position="165"/>
        <end position="213"/>
    </location>
</feature>
<proteinExistence type="predicted"/>
<comment type="caution">
    <text evidence="7">The sequence shown here is derived from an EMBL/GenBank/DDBJ whole genome shotgun (WGS) entry which is preliminary data.</text>
</comment>
<evidence type="ECO:0000256" key="2">
    <source>
        <dbReference type="ARBA" id="ARBA00023015"/>
    </source>
</evidence>
<dbReference type="Pfam" id="PF08265">
    <property type="entry name" value="YL1_C"/>
    <property type="match status" value="1"/>
</dbReference>
<feature type="domain" description="Vps72/YL1 C-terminal" evidence="6">
    <location>
        <begin position="240"/>
        <end position="269"/>
    </location>
</feature>
<comment type="subcellular location">
    <subcellularLocation>
        <location evidence="1">Nucleus</location>
    </subcellularLocation>
</comment>
<evidence type="ECO:0000259" key="6">
    <source>
        <dbReference type="SMART" id="SM00993"/>
    </source>
</evidence>